<feature type="domain" description="Cyanate lyase C-terminal" evidence="4">
    <location>
        <begin position="75"/>
        <end position="146"/>
    </location>
</feature>
<dbReference type="InterPro" id="IPR048564">
    <property type="entry name" value="CYNS_N"/>
</dbReference>
<protein>
    <recommendedName>
        <fullName evidence="3">Cyanate hydratase</fullName>
        <shortName evidence="3">Cyanase</shortName>
        <ecNumber evidence="3">4.2.1.104</ecNumber>
    </recommendedName>
    <alternativeName>
        <fullName evidence="3">Cyanate hydrolase</fullName>
    </alternativeName>
    <alternativeName>
        <fullName evidence="3">Cyanate lyase</fullName>
    </alternativeName>
</protein>
<organism evidence="5 6">
    <name type="scientific">Mycobacterium bohemicum DSM 44277</name>
    <dbReference type="NCBI Taxonomy" id="1236609"/>
    <lineage>
        <taxon>Bacteria</taxon>
        <taxon>Bacillati</taxon>
        <taxon>Actinomycetota</taxon>
        <taxon>Actinomycetes</taxon>
        <taxon>Mycobacteriales</taxon>
        <taxon>Mycobacteriaceae</taxon>
        <taxon>Mycobacterium</taxon>
    </lineage>
</organism>
<dbReference type="PANTHER" id="PTHR34186:SF2">
    <property type="entry name" value="CYANATE HYDRATASE"/>
    <property type="match status" value="1"/>
</dbReference>
<dbReference type="AlphaFoldDB" id="A0A0U0W9H4"/>
<feature type="active site" evidence="3">
    <location>
        <position position="88"/>
    </location>
</feature>
<evidence type="ECO:0000256" key="1">
    <source>
        <dbReference type="ARBA" id="ARBA00003561"/>
    </source>
</evidence>
<comment type="similarity">
    <text evidence="3">Belongs to the cyanase family.</text>
</comment>
<dbReference type="CDD" id="cd00559">
    <property type="entry name" value="Cyanase_C"/>
    <property type="match status" value="1"/>
</dbReference>
<dbReference type="OrthoDB" id="9785870at2"/>
<dbReference type="PIRSF" id="PIRSF001263">
    <property type="entry name" value="Cyanate_hydratas"/>
    <property type="match status" value="1"/>
</dbReference>
<dbReference type="SMART" id="SM01116">
    <property type="entry name" value="Cyanate_lyase"/>
    <property type="match status" value="1"/>
</dbReference>
<dbReference type="NCBIfam" id="NF002773">
    <property type="entry name" value="PRK02866.1"/>
    <property type="match status" value="1"/>
</dbReference>
<dbReference type="EMBL" id="CSTD01000003">
    <property type="protein sequence ID" value="CPR11851.1"/>
    <property type="molecule type" value="Genomic_DNA"/>
</dbReference>
<dbReference type="HAMAP" id="MF_00535">
    <property type="entry name" value="Cyanate_hydrat"/>
    <property type="match status" value="1"/>
</dbReference>
<dbReference type="Gene3D" id="3.30.1160.10">
    <property type="entry name" value="Cyanate lyase, C-terminal domain"/>
    <property type="match status" value="1"/>
</dbReference>
<evidence type="ECO:0000256" key="3">
    <source>
        <dbReference type="HAMAP-Rule" id="MF_00535"/>
    </source>
</evidence>
<dbReference type="SUPFAM" id="SSF55234">
    <property type="entry name" value="Cyanase C-terminal domain"/>
    <property type="match status" value="1"/>
</dbReference>
<dbReference type="SUPFAM" id="SSF47413">
    <property type="entry name" value="lambda repressor-like DNA-binding domains"/>
    <property type="match status" value="1"/>
</dbReference>
<dbReference type="EC" id="4.2.1.104" evidence="3"/>
<comment type="catalytic activity">
    <reaction evidence="3">
        <text>cyanate + hydrogencarbonate + 3 H(+) = NH4(+) + 2 CO2</text>
        <dbReference type="Rhea" id="RHEA:11120"/>
        <dbReference type="ChEBI" id="CHEBI:15378"/>
        <dbReference type="ChEBI" id="CHEBI:16526"/>
        <dbReference type="ChEBI" id="CHEBI:17544"/>
        <dbReference type="ChEBI" id="CHEBI:28938"/>
        <dbReference type="ChEBI" id="CHEBI:29195"/>
        <dbReference type="EC" id="4.2.1.104"/>
    </reaction>
</comment>
<accession>A0A0U0W9H4</accession>
<gene>
    <name evidence="3 5" type="primary">cynS</name>
    <name evidence="5" type="ORF">BN971_03141</name>
</gene>
<dbReference type="Proteomes" id="UP000198875">
    <property type="component" value="Unassembled WGS sequence"/>
</dbReference>
<dbReference type="Gene3D" id="1.10.260.40">
    <property type="entry name" value="lambda repressor-like DNA-binding domains"/>
    <property type="match status" value="1"/>
</dbReference>
<evidence type="ECO:0000313" key="6">
    <source>
        <dbReference type="Proteomes" id="UP000198875"/>
    </source>
</evidence>
<dbReference type="Pfam" id="PF21291">
    <property type="entry name" value="CYNS_N"/>
    <property type="match status" value="1"/>
</dbReference>
<dbReference type="GO" id="GO:0003677">
    <property type="term" value="F:DNA binding"/>
    <property type="evidence" value="ECO:0007669"/>
    <property type="project" value="InterPro"/>
</dbReference>
<evidence type="ECO:0000256" key="2">
    <source>
        <dbReference type="ARBA" id="ARBA00023239"/>
    </source>
</evidence>
<dbReference type="GO" id="GO:0008824">
    <property type="term" value="F:cyanate hydratase activity"/>
    <property type="evidence" value="ECO:0007669"/>
    <property type="project" value="UniProtKB-UniRule"/>
</dbReference>
<dbReference type="RefSeq" id="WP_085179256.1">
    <property type="nucleotide sequence ID" value="NZ_CSTD01000003.1"/>
</dbReference>
<name>A0A0U0W9H4_MYCBE</name>
<dbReference type="PRINTS" id="PR01693">
    <property type="entry name" value="CYANASE"/>
</dbReference>
<proteinExistence type="inferred from homology"/>
<reference evidence="5 6" key="1">
    <citation type="submission" date="2015-03" db="EMBL/GenBank/DDBJ databases">
        <authorList>
            <person name="Murphy D."/>
        </authorList>
    </citation>
    <scope>NUCLEOTIDE SEQUENCE [LARGE SCALE GENOMIC DNA]</scope>
    <source>
        <strain evidence="5 6">DSM 44277</strain>
    </source>
</reference>
<dbReference type="PANTHER" id="PTHR34186">
    <property type="entry name" value="CYANATE HYDRATASE"/>
    <property type="match status" value="1"/>
</dbReference>
<dbReference type="NCBIfam" id="TIGR00673">
    <property type="entry name" value="cynS"/>
    <property type="match status" value="1"/>
</dbReference>
<keyword evidence="2 3" id="KW-0456">Lyase</keyword>
<comment type="function">
    <text evidence="1 3">Catalyzes the reaction of cyanate with bicarbonate to produce ammonia and carbon dioxide.</text>
</comment>
<dbReference type="InterPro" id="IPR003712">
    <property type="entry name" value="Cyanate_lyase_C"/>
</dbReference>
<feature type="active site" evidence="3">
    <location>
        <position position="114"/>
    </location>
</feature>
<feature type="active site" evidence="3">
    <location>
        <position position="91"/>
    </location>
</feature>
<dbReference type="InterPro" id="IPR010982">
    <property type="entry name" value="Lambda_DNA-bd_dom_sf"/>
</dbReference>
<dbReference type="InterPro" id="IPR036581">
    <property type="entry name" value="Cyanate_lyase_C_sf"/>
</dbReference>
<evidence type="ECO:0000313" key="5">
    <source>
        <dbReference type="EMBL" id="CPR11851.1"/>
    </source>
</evidence>
<dbReference type="InterPro" id="IPR008076">
    <property type="entry name" value="Cyanase"/>
</dbReference>
<sequence length="151" mass="16571">MNRNAITEQIVLARLDKGLTWQQLADAIDRPVVWTTSALLGQQPIPAELGKILVGMLGLDESTVRVLAAPPMRGGLPTAVPTDPTVYRLYEAIQVYGGAIKELIHEKFGDGIMSAINFSVDLQQKSHPTGDRVVVTFDGKFLPYQWISADR</sequence>
<dbReference type="Pfam" id="PF02560">
    <property type="entry name" value="Cyanate_lyase"/>
    <property type="match status" value="1"/>
</dbReference>
<evidence type="ECO:0000259" key="4">
    <source>
        <dbReference type="SMART" id="SM01116"/>
    </source>
</evidence>